<organism evidence="2 3">
    <name type="scientific">Brasilonema bromeliae SPC951</name>
    <dbReference type="NCBI Taxonomy" id="385972"/>
    <lineage>
        <taxon>Bacteria</taxon>
        <taxon>Bacillati</taxon>
        <taxon>Cyanobacteriota</taxon>
        <taxon>Cyanophyceae</taxon>
        <taxon>Nostocales</taxon>
        <taxon>Scytonemataceae</taxon>
        <taxon>Brasilonema</taxon>
        <taxon>Bromeliae group (in: Brasilonema)</taxon>
    </lineage>
</organism>
<dbReference type="Proteomes" id="UP000718564">
    <property type="component" value="Unassembled WGS sequence"/>
</dbReference>
<protein>
    <submittedName>
        <fullName evidence="2">Threonine dehydratase</fullName>
    </submittedName>
</protein>
<proteinExistence type="predicted"/>
<reference evidence="2 3" key="1">
    <citation type="submission" date="2018-06" db="EMBL/GenBank/DDBJ databases">
        <title>Comparative genomics of Brasilonema spp. strains.</title>
        <authorList>
            <person name="Alvarenga D.O."/>
            <person name="Fiore M.F."/>
            <person name="Varani A.M."/>
        </authorList>
    </citation>
    <scope>NUCLEOTIDE SEQUENCE [LARGE SCALE GENOMIC DNA]</scope>
    <source>
        <strain evidence="2 3">SPC951</strain>
    </source>
</reference>
<comment type="caution">
    <text evidence="2">The sequence shown here is derived from an EMBL/GenBank/DDBJ whole genome shotgun (WGS) entry which is preliminary data.</text>
</comment>
<evidence type="ECO:0000313" key="2">
    <source>
        <dbReference type="EMBL" id="NMG22801.1"/>
    </source>
</evidence>
<dbReference type="EMBL" id="QMEB01000319">
    <property type="protein sequence ID" value="NMG22801.1"/>
    <property type="molecule type" value="Genomic_DNA"/>
</dbReference>
<gene>
    <name evidence="2" type="ORF">DP116_26535</name>
</gene>
<name>A0ABX1PGV2_9CYAN</name>
<sequence>MSGLKQVIQNLFIRLEGFFSVVFKNIFNFFGNVFGFFAKLFGFSNSGYFLEADQVQSIKRETTQQSMKTEASIATETPATSNRRRPNPQMDYYRKMAQEVKKS</sequence>
<dbReference type="RefSeq" id="WP_169157986.1">
    <property type="nucleotide sequence ID" value="NZ_CAWPJE010000325.1"/>
</dbReference>
<evidence type="ECO:0000313" key="3">
    <source>
        <dbReference type="Proteomes" id="UP000718564"/>
    </source>
</evidence>
<keyword evidence="3" id="KW-1185">Reference proteome</keyword>
<feature type="compositionally biased region" description="Polar residues" evidence="1">
    <location>
        <begin position="63"/>
        <end position="81"/>
    </location>
</feature>
<evidence type="ECO:0000256" key="1">
    <source>
        <dbReference type="SAM" id="MobiDB-lite"/>
    </source>
</evidence>
<accession>A0ABX1PGV2</accession>
<feature type="region of interest" description="Disordered" evidence="1">
    <location>
        <begin position="62"/>
        <end position="90"/>
    </location>
</feature>